<feature type="domain" description="Endonuclease/exonuclease/phosphatase" evidence="1">
    <location>
        <begin position="4"/>
        <end position="84"/>
    </location>
</feature>
<dbReference type="Pfam" id="PF03372">
    <property type="entry name" value="Exo_endo_phos"/>
    <property type="match status" value="1"/>
</dbReference>
<dbReference type="SUPFAM" id="SSF56219">
    <property type="entry name" value="DNase I-like"/>
    <property type="match status" value="1"/>
</dbReference>
<dbReference type="EMBL" id="JACGWN010000006">
    <property type="protein sequence ID" value="KAL0446312.1"/>
    <property type="molecule type" value="Genomic_DNA"/>
</dbReference>
<reference evidence="2" key="1">
    <citation type="submission" date="2020-06" db="EMBL/GenBank/DDBJ databases">
        <authorList>
            <person name="Li T."/>
            <person name="Hu X."/>
            <person name="Zhang T."/>
            <person name="Song X."/>
            <person name="Zhang H."/>
            <person name="Dai N."/>
            <person name="Sheng W."/>
            <person name="Hou X."/>
            <person name="Wei L."/>
        </authorList>
    </citation>
    <scope>NUCLEOTIDE SEQUENCE</scope>
    <source>
        <strain evidence="2">KEN1</strain>
        <tissue evidence="2">Leaf</tissue>
    </source>
</reference>
<dbReference type="Gene3D" id="3.60.10.10">
    <property type="entry name" value="Endonuclease/exonuclease/phosphatase"/>
    <property type="match status" value="1"/>
</dbReference>
<dbReference type="AlphaFoldDB" id="A0AAW2X0V8"/>
<reference evidence="2" key="2">
    <citation type="journal article" date="2024" name="Plant">
        <title>Genomic evolution and insights into agronomic trait innovations of Sesamum species.</title>
        <authorList>
            <person name="Miao H."/>
            <person name="Wang L."/>
            <person name="Qu L."/>
            <person name="Liu H."/>
            <person name="Sun Y."/>
            <person name="Le M."/>
            <person name="Wang Q."/>
            <person name="Wei S."/>
            <person name="Zheng Y."/>
            <person name="Lin W."/>
            <person name="Duan Y."/>
            <person name="Cao H."/>
            <person name="Xiong S."/>
            <person name="Wang X."/>
            <person name="Wei L."/>
            <person name="Li C."/>
            <person name="Ma Q."/>
            <person name="Ju M."/>
            <person name="Zhao R."/>
            <person name="Li G."/>
            <person name="Mu C."/>
            <person name="Tian Q."/>
            <person name="Mei H."/>
            <person name="Zhang T."/>
            <person name="Gao T."/>
            <person name="Zhang H."/>
        </authorList>
    </citation>
    <scope>NUCLEOTIDE SEQUENCE</scope>
    <source>
        <strain evidence="2">KEN1</strain>
    </source>
</reference>
<proteinExistence type="predicted"/>
<comment type="caution">
    <text evidence="2">The sequence shown here is derived from an EMBL/GenBank/DDBJ whole genome shotgun (WGS) entry which is preliminary data.</text>
</comment>
<sequence>MKILSWNCEGLGAPWTVRTLTRLVKLHRPGLVFLSETKCNARRVDRVKNLMNYNGVGVDFVGKGGGLFLLWRKDVDVWLQSLSLHHIDVTVKSDDYPDRWHFLGFMVIRRSLIGGMDGTFYGDLLNVLSGGL</sequence>
<dbReference type="PANTHER" id="PTHR35218">
    <property type="entry name" value="RNASE H DOMAIN-CONTAINING PROTEIN"/>
    <property type="match status" value="1"/>
</dbReference>
<accession>A0AAW2X0V8</accession>
<dbReference type="PANTHER" id="PTHR35218:SF9">
    <property type="entry name" value="ENDONUCLEASE_EXONUCLEASE_PHOSPHATASE DOMAIN-CONTAINING PROTEIN"/>
    <property type="match status" value="1"/>
</dbReference>
<organism evidence="2">
    <name type="scientific">Sesamum latifolium</name>
    <dbReference type="NCBI Taxonomy" id="2727402"/>
    <lineage>
        <taxon>Eukaryota</taxon>
        <taxon>Viridiplantae</taxon>
        <taxon>Streptophyta</taxon>
        <taxon>Embryophyta</taxon>
        <taxon>Tracheophyta</taxon>
        <taxon>Spermatophyta</taxon>
        <taxon>Magnoliopsida</taxon>
        <taxon>eudicotyledons</taxon>
        <taxon>Gunneridae</taxon>
        <taxon>Pentapetalae</taxon>
        <taxon>asterids</taxon>
        <taxon>lamiids</taxon>
        <taxon>Lamiales</taxon>
        <taxon>Pedaliaceae</taxon>
        <taxon>Sesamum</taxon>
    </lineage>
</organism>
<gene>
    <name evidence="2" type="ORF">Slati_1759100</name>
</gene>
<evidence type="ECO:0000313" key="2">
    <source>
        <dbReference type="EMBL" id="KAL0446312.1"/>
    </source>
</evidence>
<dbReference type="GO" id="GO:0003824">
    <property type="term" value="F:catalytic activity"/>
    <property type="evidence" value="ECO:0007669"/>
    <property type="project" value="InterPro"/>
</dbReference>
<name>A0AAW2X0V8_9LAMI</name>
<dbReference type="InterPro" id="IPR036691">
    <property type="entry name" value="Endo/exonu/phosph_ase_sf"/>
</dbReference>
<dbReference type="InterPro" id="IPR005135">
    <property type="entry name" value="Endo/exonuclease/phosphatase"/>
</dbReference>
<protein>
    <recommendedName>
        <fullName evidence="1">Endonuclease/exonuclease/phosphatase domain-containing protein</fullName>
    </recommendedName>
</protein>
<evidence type="ECO:0000259" key="1">
    <source>
        <dbReference type="Pfam" id="PF03372"/>
    </source>
</evidence>